<sequence>MKTDFQDRYDQPIAMIPPLEKLRASVHAIHGLTLLRGVLAHAAGQAVLQLLQALTSQPDPIVTAEAFSNAFSQLATAAYTDPEPVVADAWQAYLVSSLIEDRNLWSTQVEQVGSPRLSPALRMQAQRDLQTLQRLFDLDAHLLWAQTCAAVTSAMPELGDAWSPWSDLQPQREPTPNTARTALAQTIATCTDWKELVSPLEQYWSRYGTGKLARYHVLRWQDNQQQLSGIAYPDPIQLTGLIGHERQQSLIKANIEHFMAGLPAHDMLLYGPPGTGKSSTIKAITNAYTAQGLHLVEIAKEDINALPLVAAELRGHAPHYLLYIDDLSFEEHETSYKKLKVLLEGTAEARPKNVLICVTSNRMNLIRENYSDRGKPIDDINWRDTMDEKQSLVHRFGLRVNFFSPDQKQYLHIVSELAQQRGIQIAEEELQGKALAWERQHAGRSGRSARQFIDDLEAEWKLEQA</sequence>
<dbReference type="PANTHER" id="PTHR42935">
    <property type="entry name" value="SLR0930 PROTEIN"/>
    <property type="match status" value="1"/>
</dbReference>
<protein>
    <submittedName>
        <fullName evidence="1">Uncharacterized protein</fullName>
    </submittedName>
</protein>
<dbReference type="SUPFAM" id="SSF52540">
    <property type="entry name" value="P-loop containing nucleoside triphosphate hydrolases"/>
    <property type="match status" value="1"/>
</dbReference>
<dbReference type="AlphaFoldDB" id="A0A5A5TKG6"/>
<comment type="caution">
    <text evidence="1">The sequence shown here is derived from an EMBL/GenBank/DDBJ whole genome shotgun (WGS) entry which is preliminary data.</text>
</comment>
<organism evidence="1 2">
    <name type="scientific">Dictyobacter arantiisoli</name>
    <dbReference type="NCBI Taxonomy" id="2014874"/>
    <lineage>
        <taxon>Bacteria</taxon>
        <taxon>Bacillati</taxon>
        <taxon>Chloroflexota</taxon>
        <taxon>Ktedonobacteria</taxon>
        <taxon>Ktedonobacterales</taxon>
        <taxon>Dictyobacteraceae</taxon>
        <taxon>Dictyobacter</taxon>
    </lineage>
</organism>
<keyword evidence="2" id="KW-1185">Reference proteome</keyword>
<dbReference type="InterPro" id="IPR027417">
    <property type="entry name" value="P-loop_NTPase"/>
</dbReference>
<proteinExistence type="predicted"/>
<evidence type="ECO:0000313" key="1">
    <source>
        <dbReference type="EMBL" id="GCF11728.1"/>
    </source>
</evidence>
<dbReference type="OrthoDB" id="9812140at2"/>
<evidence type="ECO:0000313" key="2">
    <source>
        <dbReference type="Proteomes" id="UP000322530"/>
    </source>
</evidence>
<gene>
    <name evidence="1" type="ORF">KDI_52920</name>
</gene>
<dbReference type="Gene3D" id="3.40.50.300">
    <property type="entry name" value="P-loop containing nucleotide triphosphate hydrolases"/>
    <property type="match status" value="1"/>
</dbReference>
<dbReference type="InterPro" id="IPR008533">
    <property type="entry name" value="DUF815"/>
</dbReference>
<dbReference type="PANTHER" id="PTHR42935:SF1">
    <property type="entry name" value="SLR0930 PROTEIN"/>
    <property type="match status" value="1"/>
</dbReference>
<dbReference type="Pfam" id="PF05673">
    <property type="entry name" value="DUF815"/>
    <property type="match status" value="1"/>
</dbReference>
<name>A0A5A5TKG6_9CHLR</name>
<dbReference type="RefSeq" id="WP_149404536.1">
    <property type="nucleotide sequence ID" value="NZ_BIXY01000138.1"/>
</dbReference>
<dbReference type="Proteomes" id="UP000322530">
    <property type="component" value="Unassembled WGS sequence"/>
</dbReference>
<dbReference type="EMBL" id="BIXY01000138">
    <property type="protein sequence ID" value="GCF11728.1"/>
    <property type="molecule type" value="Genomic_DNA"/>
</dbReference>
<dbReference type="CDD" id="cd00009">
    <property type="entry name" value="AAA"/>
    <property type="match status" value="1"/>
</dbReference>
<accession>A0A5A5TKG6</accession>
<reference evidence="1 2" key="1">
    <citation type="submission" date="2019-01" db="EMBL/GenBank/DDBJ databases">
        <title>Draft genome sequence of Dictyobacter sp. Uno17.</title>
        <authorList>
            <person name="Wang C.M."/>
            <person name="Zheng Y."/>
            <person name="Sakai Y."/>
            <person name="Abe K."/>
            <person name="Yokota A."/>
            <person name="Yabe S."/>
        </authorList>
    </citation>
    <scope>NUCLEOTIDE SEQUENCE [LARGE SCALE GENOMIC DNA]</scope>
    <source>
        <strain evidence="1 2">Uno17</strain>
    </source>
</reference>